<evidence type="ECO:0000313" key="1">
    <source>
        <dbReference type="EMBL" id="RMA75872.1"/>
    </source>
</evidence>
<proteinExistence type="predicted"/>
<evidence type="ECO:0008006" key="3">
    <source>
        <dbReference type="Google" id="ProtNLM"/>
    </source>
</evidence>
<reference evidence="1 2" key="1">
    <citation type="submission" date="2018-10" db="EMBL/GenBank/DDBJ databases">
        <title>Genomic Encyclopedia of Archaeal and Bacterial Type Strains, Phase II (KMG-II): from individual species to whole genera.</title>
        <authorList>
            <person name="Goeker M."/>
        </authorList>
    </citation>
    <scope>NUCLEOTIDE SEQUENCE [LARGE SCALE GENOMIC DNA]</scope>
    <source>
        <strain evidence="1 2">DSM 19727</strain>
    </source>
</reference>
<gene>
    <name evidence="1" type="ORF">BC961_1571</name>
</gene>
<dbReference type="Proteomes" id="UP000280368">
    <property type="component" value="Unassembled WGS sequence"/>
</dbReference>
<sequence length="268" mass="29676">MYNYFKFVLTFIFIQGFALVGFSQGVSMSPTRLFFTGNPGETVTQNVVIHNGSANDYIFNINVKDWNREEDGTKVYFEPGILKQTNSAWISTLEKNINLPAKSTQEVLVTMKIPANASTVEMTNSMLFFTQIGKQKDELKLDKGIGIIALFEFGLHVYYTPAASNSVSVDIISIEATPKQVDNSQAVAIRLFNDGSVVNDAAVELELTNMDSGEEIKLTPINLSMMPGTYQNITHKLPENIKGKYAGVIIVKMAGSNDLRVGEKSFEF</sequence>
<evidence type="ECO:0000313" key="2">
    <source>
        <dbReference type="Proteomes" id="UP000280368"/>
    </source>
</evidence>
<accession>A0A3M0A9U5</accession>
<organism evidence="1 2">
    <name type="scientific">Flavobacterium weaverense</name>
    <dbReference type="NCBI Taxonomy" id="271156"/>
    <lineage>
        <taxon>Bacteria</taxon>
        <taxon>Pseudomonadati</taxon>
        <taxon>Bacteroidota</taxon>
        <taxon>Flavobacteriia</taxon>
        <taxon>Flavobacteriales</taxon>
        <taxon>Flavobacteriaceae</taxon>
        <taxon>Flavobacterium</taxon>
    </lineage>
</organism>
<keyword evidence="2" id="KW-1185">Reference proteome</keyword>
<comment type="caution">
    <text evidence="1">The sequence shown here is derived from an EMBL/GenBank/DDBJ whole genome shotgun (WGS) entry which is preliminary data.</text>
</comment>
<protein>
    <recommendedName>
        <fullName evidence="3">Fn3 domain-containing protein</fullName>
    </recommendedName>
</protein>
<dbReference type="AlphaFoldDB" id="A0A3M0A9U5"/>
<dbReference type="EMBL" id="REFH01000009">
    <property type="protein sequence ID" value="RMA75872.1"/>
    <property type="molecule type" value="Genomic_DNA"/>
</dbReference>
<name>A0A3M0A9U5_9FLAO</name>
<dbReference type="RefSeq" id="WP_245980853.1">
    <property type="nucleotide sequence ID" value="NZ_CBCSGA010000003.1"/>
</dbReference>